<accession>A0AAF5DQL2</accession>
<name>A0AAF5DQL2_STRER</name>
<evidence type="ECO:0000313" key="2">
    <source>
        <dbReference type="WBParaSite" id="TCONS_00016889.p1"/>
    </source>
</evidence>
<reference evidence="2" key="1">
    <citation type="submission" date="2024-02" db="UniProtKB">
        <authorList>
            <consortium name="WormBaseParasite"/>
        </authorList>
    </citation>
    <scope>IDENTIFICATION</scope>
</reference>
<organism evidence="1 2">
    <name type="scientific">Strongyloides stercoralis</name>
    <name type="common">Threadworm</name>
    <dbReference type="NCBI Taxonomy" id="6248"/>
    <lineage>
        <taxon>Eukaryota</taxon>
        <taxon>Metazoa</taxon>
        <taxon>Ecdysozoa</taxon>
        <taxon>Nematoda</taxon>
        <taxon>Chromadorea</taxon>
        <taxon>Rhabditida</taxon>
        <taxon>Tylenchina</taxon>
        <taxon>Panagrolaimomorpha</taxon>
        <taxon>Strongyloidoidea</taxon>
        <taxon>Strongyloididae</taxon>
        <taxon>Strongyloides</taxon>
    </lineage>
</organism>
<keyword evidence="1" id="KW-1185">Reference proteome</keyword>
<sequence length="162" mass="18532">MKHGIEENKFIYKKGVFNKIIPKIIVNTKENSSIVEENQHSTEEKKNNELINVISSIESNSQKINKVNISNDNDKFSNSSSSQTTDVNFQKKLKQIAAKSTMTKIQRKRNNPSISEHHLTIKKQQGVVKTFHEFLPYSTDCSSNDKIIPKVISKKESIELKN</sequence>
<dbReference type="Proteomes" id="UP000035681">
    <property type="component" value="Unplaced"/>
</dbReference>
<proteinExistence type="predicted"/>
<evidence type="ECO:0000313" key="1">
    <source>
        <dbReference type="Proteomes" id="UP000035681"/>
    </source>
</evidence>
<protein>
    <submittedName>
        <fullName evidence="2">Uncharacterized protein</fullName>
    </submittedName>
</protein>
<dbReference type="WBParaSite" id="TCONS_00016889.p1">
    <property type="protein sequence ID" value="TCONS_00016889.p1"/>
    <property type="gene ID" value="XLOC_011544"/>
</dbReference>
<dbReference type="AlphaFoldDB" id="A0AAF5DQL2"/>